<dbReference type="NCBIfam" id="NF038029">
    <property type="entry name" value="LP_plasma"/>
    <property type="match status" value="1"/>
</dbReference>
<feature type="coiled-coil region" evidence="1">
    <location>
        <begin position="48"/>
        <end position="97"/>
    </location>
</feature>
<organism evidence="2 3">
    <name type="scientific">Williamsoniiplasma luminosum</name>
    <dbReference type="NCBI Taxonomy" id="214888"/>
    <lineage>
        <taxon>Bacteria</taxon>
        <taxon>Bacillati</taxon>
        <taxon>Mycoplasmatota</taxon>
        <taxon>Mollicutes</taxon>
        <taxon>Entomoplasmatales</taxon>
        <taxon>Williamsoniiplasma</taxon>
    </lineage>
</organism>
<protein>
    <recommendedName>
        <fullName evidence="4">Lipoprotein</fullName>
    </recommendedName>
</protein>
<evidence type="ECO:0000256" key="1">
    <source>
        <dbReference type="SAM" id="Coils"/>
    </source>
</evidence>
<sequence length="517" mass="58769">MKKILNILGTITLTATASVSVVSCEKPKTTENNIDEKPVVPNIKTPNLDDLKKEIDKAKEIEQKNKQDNDWYLLQDAIEMAETIENEEEALDATNELSDAINAFENSLDKTALKSYIENTDLGYISSEKVIKRALKIKNPDIPRKVLNNIEYKNGVLIDSTGELSGEVKLKFNDKFKNEWVVDKEGVITASELGLKNLDGTLKVKRKTGDIFLYKKTKYPDLDVSIEKTNLIDLTKRKTSTIPEGVKDYAWWKGNEYITIGSSTRVLTIYKIENRNWIKTKEIEVEYERGYPVNNVGEQDGAYHWDMIDRIDENHFSIAAKSPYGEVKGGTIHNAFTRLKITENKVIAKVNKFAADGTGKTTANIWGVVNGSNMDYLQYFGFSSTDSFPIVLFGVSSFYINTQKALPYMESKKNPAEFISITRADVIRWPTGGKWEGPTNALYWGIAKTKWYGYRITVSDPHKLGTSFGYLYEENMPLPYVQWDDDLGMPISIIQDKNAKIWVNTKDAVYPLVYWTH</sequence>
<dbReference type="EMBL" id="CP027019">
    <property type="protein sequence ID" value="AVP49488.1"/>
    <property type="molecule type" value="Genomic_DNA"/>
</dbReference>
<accession>A0A2S0NKE7</accession>
<evidence type="ECO:0000313" key="2">
    <source>
        <dbReference type="EMBL" id="AVP49488.1"/>
    </source>
</evidence>
<dbReference type="InterPro" id="IPR054816">
    <property type="entry name" value="Lipoprotein_mollicutes-type_CS"/>
</dbReference>
<proteinExistence type="predicted"/>
<dbReference type="AlphaFoldDB" id="A0A2S0NKE7"/>
<keyword evidence="1" id="KW-0175">Coiled coil</keyword>
<gene>
    <name evidence="2" type="ORF">C5T88_02835</name>
</gene>
<dbReference type="RefSeq" id="WP_303662076.1">
    <property type="nucleotide sequence ID" value="NZ_CP027019.1"/>
</dbReference>
<name>A0A2S0NKE7_9MOLU</name>
<dbReference type="Proteomes" id="UP000239250">
    <property type="component" value="Chromosome"/>
</dbReference>
<dbReference type="PROSITE" id="PS51257">
    <property type="entry name" value="PROKAR_LIPOPROTEIN"/>
    <property type="match status" value="1"/>
</dbReference>
<evidence type="ECO:0000313" key="3">
    <source>
        <dbReference type="Proteomes" id="UP000239250"/>
    </source>
</evidence>
<reference evidence="3" key="1">
    <citation type="submission" date="2018-02" db="EMBL/GenBank/DDBJ databases">
        <title>Firefly genomes illuminate parallel origins of bioluminescence in beetles.</title>
        <authorList>
            <person name="Fallon T.R."/>
            <person name="Lower S.E.S."/>
            <person name="Behringer M."/>
            <person name="Weng J.-K."/>
        </authorList>
    </citation>
    <scope>NUCLEOTIDE SEQUENCE [LARGE SCALE GENOMIC DNA]</scope>
</reference>
<evidence type="ECO:0008006" key="4">
    <source>
        <dbReference type="Google" id="ProtNLM"/>
    </source>
</evidence>